<dbReference type="AlphaFoldDB" id="A0A840EIR3"/>
<gene>
    <name evidence="2" type="ORF">GGR32_000320</name>
</gene>
<dbReference type="EMBL" id="JACIFO010000001">
    <property type="protein sequence ID" value="MBB4118048.1"/>
    <property type="molecule type" value="Genomic_DNA"/>
</dbReference>
<protein>
    <submittedName>
        <fullName evidence="2">Iron complex transport system substrate-binding protein</fullName>
    </submittedName>
</protein>
<evidence type="ECO:0000313" key="3">
    <source>
        <dbReference type="Proteomes" id="UP000553034"/>
    </source>
</evidence>
<feature type="domain" description="Fe/B12 periplasmic-binding" evidence="1">
    <location>
        <begin position="96"/>
        <end position="368"/>
    </location>
</feature>
<dbReference type="InterPro" id="IPR050902">
    <property type="entry name" value="ABC_Transporter_SBP"/>
</dbReference>
<dbReference type="SUPFAM" id="SSF53807">
    <property type="entry name" value="Helical backbone' metal receptor"/>
    <property type="match status" value="1"/>
</dbReference>
<dbReference type="PANTHER" id="PTHR30535:SF34">
    <property type="entry name" value="MOLYBDATE-BINDING PROTEIN MOLA"/>
    <property type="match status" value="1"/>
</dbReference>
<dbReference type="GO" id="GO:0071281">
    <property type="term" value="P:cellular response to iron ion"/>
    <property type="evidence" value="ECO:0007669"/>
    <property type="project" value="TreeGrafter"/>
</dbReference>
<comment type="caution">
    <text evidence="2">The sequence shown here is derived from an EMBL/GenBank/DDBJ whole genome shotgun (WGS) entry which is preliminary data.</text>
</comment>
<keyword evidence="3" id="KW-1185">Reference proteome</keyword>
<dbReference type="Proteomes" id="UP000553034">
    <property type="component" value="Unassembled WGS sequence"/>
</dbReference>
<name>A0A840EIR3_9FLAO</name>
<dbReference type="PANTHER" id="PTHR30535">
    <property type="entry name" value="VITAMIN B12-BINDING PROTEIN"/>
    <property type="match status" value="1"/>
</dbReference>
<reference evidence="2 3" key="1">
    <citation type="submission" date="2020-08" db="EMBL/GenBank/DDBJ databases">
        <title>Genomic Encyclopedia of Type Strains, Phase IV (KMG-IV): sequencing the most valuable type-strain genomes for metagenomic binning, comparative biology and taxonomic classification.</title>
        <authorList>
            <person name="Goeker M."/>
        </authorList>
    </citation>
    <scope>NUCLEOTIDE SEQUENCE [LARGE SCALE GENOMIC DNA]</scope>
    <source>
        <strain evidence="2 3">DSM 29568</strain>
    </source>
</reference>
<dbReference type="InterPro" id="IPR002491">
    <property type="entry name" value="ABC_transptr_periplasmic_BD"/>
</dbReference>
<proteinExistence type="predicted"/>
<evidence type="ECO:0000259" key="1">
    <source>
        <dbReference type="PROSITE" id="PS50983"/>
    </source>
</evidence>
<accession>A0A840EIR3</accession>
<dbReference type="Gene3D" id="3.40.50.1980">
    <property type="entry name" value="Nitrogenase molybdenum iron protein domain"/>
    <property type="match status" value="2"/>
</dbReference>
<sequence>MKQFVFFIFLLLSLSCKQESAQKSNVTTHVSSPEKKTLIKYADGFQIENHDGYKLLSITKPYPKAQKTYTYLLVSDKTKLPKKHAAAAVIEIPIQKAIPTSTTHIPAIELLNELESIIGFPHLDYISSEKTRALIKKGNIKEIGHNDQLNTEITLALQPDVIIASAMNAGNKSYNTLQKNNIPILYNGEWLETTPLGKAEWIKVFGALYQKDSLAQTIFNTIEKNYQDAKQLATTSKNKPSVLSGNLYKDVWYCPAGNSWQALFFKDANANYIYADKISEASLALSIEEILASGKNADFWVLPGDFSSYSQLSDASKHYKQLKAFTNKNVFSISLTKGETGGFLYYELGPSRPDLVLKDFIKIFHPELLPNTPFSFFQPLKK</sequence>
<evidence type="ECO:0000313" key="2">
    <source>
        <dbReference type="EMBL" id="MBB4118048.1"/>
    </source>
</evidence>
<dbReference type="PROSITE" id="PS51257">
    <property type="entry name" value="PROKAR_LIPOPROTEIN"/>
    <property type="match status" value="1"/>
</dbReference>
<dbReference type="PROSITE" id="PS50983">
    <property type="entry name" value="FE_B12_PBP"/>
    <property type="match status" value="1"/>
</dbReference>
<organism evidence="2 3">
    <name type="scientific">Mesonia hippocampi</name>
    <dbReference type="NCBI Taxonomy" id="1628250"/>
    <lineage>
        <taxon>Bacteria</taxon>
        <taxon>Pseudomonadati</taxon>
        <taxon>Bacteroidota</taxon>
        <taxon>Flavobacteriia</taxon>
        <taxon>Flavobacteriales</taxon>
        <taxon>Flavobacteriaceae</taxon>
        <taxon>Mesonia</taxon>
    </lineage>
</organism>
<dbReference type="RefSeq" id="WP_183475685.1">
    <property type="nucleotide sequence ID" value="NZ_JACIFO010000001.1"/>
</dbReference>
<dbReference type="Pfam" id="PF01497">
    <property type="entry name" value="Peripla_BP_2"/>
    <property type="match status" value="1"/>
</dbReference>